<name>A0AAW2VZ71_SESRA</name>
<reference evidence="2" key="2">
    <citation type="journal article" date="2024" name="Plant">
        <title>Genomic evolution and insights into agronomic trait innovations of Sesamum species.</title>
        <authorList>
            <person name="Miao H."/>
            <person name="Wang L."/>
            <person name="Qu L."/>
            <person name="Liu H."/>
            <person name="Sun Y."/>
            <person name="Le M."/>
            <person name="Wang Q."/>
            <person name="Wei S."/>
            <person name="Zheng Y."/>
            <person name="Lin W."/>
            <person name="Duan Y."/>
            <person name="Cao H."/>
            <person name="Xiong S."/>
            <person name="Wang X."/>
            <person name="Wei L."/>
            <person name="Li C."/>
            <person name="Ma Q."/>
            <person name="Ju M."/>
            <person name="Zhao R."/>
            <person name="Li G."/>
            <person name="Mu C."/>
            <person name="Tian Q."/>
            <person name="Mei H."/>
            <person name="Zhang T."/>
            <person name="Gao T."/>
            <person name="Zhang H."/>
        </authorList>
    </citation>
    <scope>NUCLEOTIDE SEQUENCE</scope>
    <source>
        <strain evidence="2">G02</strain>
    </source>
</reference>
<sequence length="163" mass="17557">MSLKGTLSRKEETTPSNSSRDKGASSCLSLGDRTPLIILRTRDKFPPRSTSNEESESRPFEDARETLRGTPLSSFTGGGGGSPKEGLAEPKGGVLKGLGRDFLEEPLKIVLEEAEAGLFPLESLEEGVPLGERGGGVPPPQFPDWFRKSLPNIMFAATKTQKQ</sequence>
<proteinExistence type="predicted"/>
<protein>
    <submittedName>
        <fullName evidence="2">Uncharacterized protein</fullName>
    </submittedName>
</protein>
<organism evidence="2">
    <name type="scientific">Sesamum radiatum</name>
    <name type="common">Black benniseed</name>
    <dbReference type="NCBI Taxonomy" id="300843"/>
    <lineage>
        <taxon>Eukaryota</taxon>
        <taxon>Viridiplantae</taxon>
        <taxon>Streptophyta</taxon>
        <taxon>Embryophyta</taxon>
        <taxon>Tracheophyta</taxon>
        <taxon>Spermatophyta</taxon>
        <taxon>Magnoliopsida</taxon>
        <taxon>eudicotyledons</taxon>
        <taxon>Gunneridae</taxon>
        <taxon>Pentapetalae</taxon>
        <taxon>asterids</taxon>
        <taxon>lamiids</taxon>
        <taxon>Lamiales</taxon>
        <taxon>Pedaliaceae</taxon>
        <taxon>Sesamum</taxon>
    </lineage>
</organism>
<dbReference type="AlphaFoldDB" id="A0AAW2VZ71"/>
<dbReference type="EMBL" id="JACGWJ010000002">
    <property type="protein sequence ID" value="KAL0434707.1"/>
    <property type="molecule type" value="Genomic_DNA"/>
</dbReference>
<evidence type="ECO:0000256" key="1">
    <source>
        <dbReference type="SAM" id="MobiDB-lite"/>
    </source>
</evidence>
<evidence type="ECO:0000313" key="2">
    <source>
        <dbReference type="EMBL" id="KAL0434707.1"/>
    </source>
</evidence>
<feature type="region of interest" description="Disordered" evidence="1">
    <location>
        <begin position="1"/>
        <end position="96"/>
    </location>
</feature>
<comment type="caution">
    <text evidence="2">The sequence shown here is derived from an EMBL/GenBank/DDBJ whole genome shotgun (WGS) entry which is preliminary data.</text>
</comment>
<reference evidence="2" key="1">
    <citation type="submission" date="2020-06" db="EMBL/GenBank/DDBJ databases">
        <authorList>
            <person name="Li T."/>
            <person name="Hu X."/>
            <person name="Zhang T."/>
            <person name="Song X."/>
            <person name="Zhang H."/>
            <person name="Dai N."/>
            <person name="Sheng W."/>
            <person name="Hou X."/>
            <person name="Wei L."/>
        </authorList>
    </citation>
    <scope>NUCLEOTIDE SEQUENCE</scope>
    <source>
        <strain evidence="2">G02</strain>
        <tissue evidence="2">Leaf</tissue>
    </source>
</reference>
<feature type="compositionally biased region" description="Basic and acidic residues" evidence="1">
    <location>
        <begin position="8"/>
        <end position="23"/>
    </location>
</feature>
<feature type="compositionally biased region" description="Basic and acidic residues" evidence="1">
    <location>
        <begin position="55"/>
        <end position="67"/>
    </location>
</feature>
<accession>A0AAW2VZ71</accession>
<gene>
    <name evidence="2" type="ORF">Sradi_0178600</name>
</gene>